<organism evidence="1 2">
    <name type="scientific">Nonomuraea monospora</name>
    <dbReference type="NCBI Taxonomy" id="568818"/>
    <lineage>
        <taxon>Bacteria</taxon>
        <taxon>Bacillati</taxon>
        <taxon>Actinomycetota</taxon>
        <taxon>Actinomycetes</taxon>
        <taxon>Streptosporangiales</taxon>
        <taxon>Streptosporangiaceae</taxon>
        <taxon>Nonomuraea</taxon>
    </lineage>
</organism>
<proteinExistence type="predicted"/>
<reference evidence="1 2" key="1">
    <citation type="journal article" date="2019" name="Int. J. Syst. Evol. Microbiol.">
        <title>The Global Catalogue of Microorganisms (GCM) 10K type strain sequencing project: providing services to taxonomists for standard genome sequencing and annotation.</title>
        <authorList>
            <consortium name="The Broad Institute Genomics Platform"/>
            <consortium name="The Broad Institute Genome Sequencing Center for Infectious Disease"/>
            <person name="Wu L."/>
            <person name="Ma J."/>
        </authorList>
    </citation>
    <scope>NUCLEOTIDE SEQUENCE [LARGE SCALE GENOMIC DNA]</scope>
    <source>
        <strain evidence="1 2">JCM 16114</strain>
    </source>
</reference>
<evidence type="ECO:0000313" key="2">
    <source>
        <dbReference type="Proteomes" id="UP001499843"/>
    </source>
</evidence>
<evidence type="ECO:0000313" key="1">
    <source>
        <dbReference type="EMBL" id="GAA2212989.1"/>
    </source>
</evidence>
<comment type="caution">
    <text evidence="1">The sequence shown here is derived from an EMBL/GenBank/DDBJ whole genome shotgun (WGS) entry which is preliminary data.</text>
</comment>
<accession>A0ABN3CUA1</accession>
<dbReference type="EMBL" id="BAAAQX010000030">
    <property type="protein sequence ID" value="GAA2212989.1"/>
    <property type="molecule type" value="Genomic_DNA"/>
</dbReference>
<sequence length="113" mass="12079">MHSSSRPAMLISSMLGRACERHPGRVVMLPWRIGIATALAYASVLARLRPGVRRRAGPPPPRSWLALRRSSPASAALEGRLWSAFGPPPLRPPPPSIRFSSVSAAASGALLPR</sequence>
<dbReference type="Proteomes" id="UP001499843">
    <property type="component" value="Unassembled WGS sequence"/>
</dbReference>
<name>A0ABN3CUA1_9ACTN</name>
<protein>
    <submittedName>
        <fullName evidence="1">Uncharacterized protein</fullName>
    </submittedName>
</protein>
<gene>
    <name evidence="1" type="ORF">GCM10009850_084510</name>
</gene>
<keyword evidence="2" id="KW-1185">Reference proteome</keyword>